<feature type="compositionally biased region" description="Low complexity" evidence="1">
    <location>
        <begin position="1005"/>
        <end position="1067"/>
    </location>
</feature>
<organism evidence="3 4">
    <name type="scientific">Naumovozyma castellii</name>
    <name type="common">Yeast</name>
    <name type="synonym">Saccharomyces castellii</name>
    <dbReference type="NCBI Taxonomy" id="27288"/>
    <lineage>
        <taxon>Eukaryota</taxon>
        <taxon>Fungi</taxon>
        <taxon>Dikarya</taxon>
        <taxon>Ascomycota</taxon>
        <taxon>Saccharomycotina</taxon>
        <taxon>Saccharomycetes</taxon>
        <taxon>Saccharomycetales</taxon>
        <taxon>Saccharomycetaceae</taxon>
        <taxon>Naumovozyma</taxon>
    </lineage>
</organism>
<dbReference type="Proteomes" id="UP000001640">
    <property type="component" value="Chromosome 1"/>
</dbReference>
<dbReference type="STRING" id="1064592.G0V539"/>
<dbReference type="InterPro" id="IPR011658">
    <property type="entry name" value="PA14_dom"/>
</dbReference>
<dbReference type="InterPro" id="IPR037524">
    <property type="entry name" value="PA14/GLEYA"/>
</dbReference>
<sequence length="1128" mass="119712">MRFSKLDNGGVSYIFNYLSILLWTLSFWTTRVHAQASDICVTAKSATGAAGFNVTVYYYSALLVTDFKTYLSTPSQYQAGIVQTTKTGLTNINYNVSPNLFGYATIYGTSVYANTLVVEASGFFVPSTTGTYTFQLTSSDDDAAILFSTTATAQCCPQKTVNTYFTYNVALFQSYNSAAATVAVDLQAGVPYPIKITAVNTQGAAILNAAFIDPAGTTHTDWKGYIASPNEIQAQCPTFPYVPITTTSQWTGAKTSTTTTTKIVTGTDGSPTADRVIIVETLPFSLPSPYTTTQVVGGSTISEVFSFLSSSSGTNAITVTKVSTIPPPFSTPPAYLTTVTTDGSTISGVVEFYSTTNSNGAQMTATSTLTIPPPVSVISSVQSSSTSTVVVPTNGCTPPTAKVSTSGSFNINLYTYVDGSYNFQTFLTSTYSSFSKYGSTSGYTNINFSINPSIFLGYWGSLFGMVINEVSFSAEFTSFFVPPTTGTYTFQLSGSDDYAALFFSDTSYFECCPGGQYSSPSATNMAIYQAYSVIGAGTNTAQFTLQAGVPYPIKVTYLNRVGTGVLNLAFTDPAGTKHTDFSGYLADSSSLPSLCPKLVTTTSYTQWTGTKTVTSTTFTTLVTGADGSATSDVIIVIETPPPFSLPKPYTTTVVSGSSSISEVVSFYSTQSGGRPVTRTTTSTIPPPFSLPDAYITTVTDDSSTYSEIIEYFSTQSNGNPATATSTYTIPPPYTFPSTIERPSSTSQIVLPSSGCAAPTNSPTTGGFNVKLYYFNSLAYGSGYDYQTFLTSEYPYAPLYGTASGITNINFSLSPSIFAAYYGVLYGNLIQETNFVAEYTSFFVPKTSGTYTFELTNSDDYAALFFDSGTYFQCCPGGIVDIPSVSTNAIFQSYTVTGAGTSTAKFTLQAGVAYPIKITYLNRVGTAVLNAAFVDPSGTTHTDWSGYLANSSDLSKLCPKLVTTTSYTKWNGTQTTTSTTYTTLITGTDGLPTSDFVIVIETPVLSSSSSSTGSSFSSSTGSSSSSFETSNEPSSVATSSLVPSSSSVSGRSSITSTAVTSSQNSSSSENIVTEITTEYDTLTETIYSLVTVTVYNSEVVHTTRYETFPWTGTTTTSRTVTINTIYRTM</sequence>
<dbReference type="OrthoDB" id="4070698at2759"/>
<dbReference type="Pfam" id="PF10528">
    <property type="entry name" value="GLEYA"/>
    <property type="match status" value="3"/>
</dbReference>
<evidence type="ECO:0000259" key="2">
    <source>
        <dbReference type="PROSITE" id="PS51820"/>
    </source>
</evidence>
<protein>
    <recommendedName>
        <fullName evidence="2">PA14 domain-containing protein</fullName>
    </recommendedName>
</protein>
<dbReference type="KEGG" id="ncs:NCAS_0A00140"/>
<dbReference type="SMART" id="SM00758">
    <property type="entry name" value="PA14"/>
    <property type="match status" value="3"/>
</dbReference>
<dbReference type="EMBL" id="HE576752">
    <property type="protein sequence ID" value="CCC66575.1"/>
    <property type="molecule type" value="Genomic_DNA"/>
</dbReference>
<dbReference type="HOGENOM" id="CLU_279405_0_0_1"/>
<dbReference type="Pfam" id="PF00624">
    <property type="entry name" value="Flocculin"/>
    <property type="match status" value="2"/>
</dbReference>
<accession>G0V539</accession>
<dbReference type="Pfam" id="PF20646">
    <property type="entry name" value="Hpf1_C"/>
    <property type="match status" value="3"/>
</dbReference>
<keyword evidence="4" id="KW-1185">Reference proteome</keyword>
<dbReference type="Gene3D" id="2.60.120.1560">
    <property type="match status" value="3"/>
</dbReference>
<dbReference type="PROSITE" id="PS51820">
    <property type="entry name" value="PA14"/>
    <property type="match status" value="3"/>
</dbReference>
<dbReference type="SUPFAM" id="SSF56988">
    <property type="entry name" value="Anthrax protective antigen"/>
    <property type="match status" value="2"/>
</dbReference>
<dbReference type="InterPro" id="IPR049451">
    <property type="entry name" value="AWP2-like_YTTT_rpt"/>
</dbReference>
<dbReference type="GeneID" id="96900063"/>
<dbReference type="InParanoid" id="G0V539"/>
<dbReference type="GO" id="GO:0000128">
    <property type="term" value="P:flocculation"/>
    <property type="evidence" value="ECO:0007669"/>
    <property type="project" value="InterPro"/>
</dbReference>
<feature type="domain" description="PA14" evidence="2">
    <location>
        <begin position="406"/>
        <end position="584"/>
    </location>
</feature>
<evidence type="ECO:0000313" key="3">
    <source>
        <dbReference type="EMBL" id="CCC66575.1"/>
    </source>
</evidence>
<evidence type="ECO:0000313" key="4">
    <source>
        <dbReference type="Proteomes" id="UP000001640"/>
    </source>
</evidence>
<feature type="domain" description="PA14" evidence="2">
    <location>
        <begin position="778"/>
        <end position="951"/>
    </location>
</feature>
<dbReference type="AlphaFoldDB" id="G0V539"/>
<evidence type="ECO:0000256" key="1">
    <source>
        <dbReference type="SAM" id="MobiDB-lite"/>
    </source>
</evidence>
<dbReference type="InterPro" id="IPR018871">
    <property type="entry name" value="GLEYA_adhesin_domain"/>
</dbReference>
<dbReference type="eggNOG" id="ENOG502QPQC">
    <property type="taxonomic scope" value="Eukaryota"/>
</dbReference>
<dbReference type="InterPro" id="IPR001389">
    <property type="entry name" value="Flocculin"/>
</dbReference>
<proteinExistence type="predicted"/>
<feature type="domain" description="PA14" evidence="2">
    <location>
        <begin position="47"/>
        <end position="230"/>
    </location>
</feature>
<reference key="2">
    <citation type="submission" date="2011-08" db="EMBL/GenBank/DDBJ databases">
        <title>Genome sequence of Naumovozyma castellii.</title>
        <authorList>
            <person name="Gordon J.L."/>
            <person name="Armisen D."/>
            <person name="Proux-Wera E."/>
            <person name="OhEigeartaigh S.S."/>
            <person name="Byrne K.P."/>
            <person name="Wolfe K.H."/>
        </authorList>
    </citation>
    <scope>NUCLEOTIDE SEQUENCE</scope>
    <source>
        <strain>Type strain:CBS 4309</strain>
    </source>
</reference>
<gene>
    <name evidence="3" type="primary">NCAS0A00140</name>
    <name evidence="3" type="ordered locus">NCAS_0A00140</name>
</gene>
<feature type="region of interest" description="Disordered" evidence="1">
    <location>
        <begin position="1005"/>
        <end position="1069"/>
    </location>
</feature>
<reference evidence="3 4" key="1">
    <citation type="journal article" date="2011" name="Proc. Natl. Acad. Sci. U.S.A.">
        <title>Evolutionary erosion of yeast sex chromosomes by mating-type switching accidents.</title>
        <authorList>
            <person name="Gordon J.L."/>
            <person name="Armisen D."/>
            <person name="Proux-Wera E."/>
            <person name="Oheigeartaigh S.S."/>
            <person name="Byrne K.P."/>
            <person name="Wolfe K.H."/>
        </authorList>
    </citation>
    <scope>NUCLEOTIDE SEQUENCE [LARGE SCALE GENOMIC DNA]</scope>
    <source>
        <strain evidence="4">ATCC 76901 / BCRC 22586 / CBS 4309 / NBRC 1992 / NRRL Y-12630</strain>
    </source>
</reference>
<name>G0V539_NAUCA</name>
<dbReference type="RefSeq" id="XP_003672965.1">
    <property type="nucleotide sequence ID" value="XM_003672917.1"/>
</dbReference>